<dbReference type="CDD" id="cd00130">
    <property type="entry name" value="PAS"/>
    <property type="match status" value="2"/>
</dbReference>
<dbReference type="Gene3D" id="3.30.70.270">
    <property type="match status" value="1"/>
</dbReference>
<feature type="domain" description="EAL" evidence="3">
    <location>
        <begin position="458"/>
        <end position="712"/>
    </location>
</feature>
<dbReference type="CDD" id="cd01948">
    <property type="entry name" value="EAL"/>
    <property type="match status" value="1"/>
</dbReference>
<name>A0A4R3LEM0_9BURK</name>
<dbReference type="InterPro" id="IPR013656">
    <property type="entry name" value="PAS_4"/>
</dbReference>
<reference evidence="6 8" key="2">
    <citation type="submission" date="2019-07" db="EMBL/GenBank/DDBJ databases">
        <title>Tepidimonas ignava SPS-1037 draft genome.</title>
        <authorList>
            <person name="Da Costa M.S."/>
            <person name="Froufe H.J.C."/>
            <person name="Egas C."/>
            <person name="Albuquerque L."/>
        </authorList>
    </citation>
    <scope>NUCLEOTIDE SEQUENCE [LARGE SCALE GENOMIC DNA]</scope>
    <source>
        <strain evidence="6 8">SPS-1037</strain>
    </source>
</reference>
<dbReference type="InterPro" id="IPR043128">
    <property type="entry name" value="Rev_trsase/Diguanyl_cyclase"/>
</dbReference>
<evidence type="ECO:0000259" key="4">
    <source>
        <dbReference type="PROSITE" id="PS50887"/>
    </source>
</evidence>
<dbReference type="GO" id="GO:0071732">
    <property type="term" value="P:cellular response to nitric oxide"/>
    <property type="evidence" value="ECO:0007669"/>
    <property type="project" value="UniProtKB-ARBA"/>
</dbReference>
<keyword evidence="8" id="KW-1185">Reference proteome</keyword>
<dbReference type="SUPFAM" id="SSF141868">
    <property type="entry name" value="EAL domain-like"/>
    <property type="match status" value="1"/>
</dbReference>
<dbReference type="Pfam" id="PF08448">
    <property type="entry name" value="PAS_4"/>
    <property type="match status" value="1"/>
</dbReference>
<dbReference type="Gene3D" id="3.30.450.20">
    <property type="entry name" value="PAS domain"/>
    <property type="match status" value="2"/>
</dbReference>
<protein>
    <submittedName>
        <fullName evidence="5">PAS domain S-box-containing protein/diguanylate cyclase (GGDEF)-like protein</fullName>
    </submittedName>
    <submittedName>
        <fullName evidence="6">Signaling protein</fullName>
    </submittedName>
</protein>
<evidence type="ECO:0000259" key="3">
    <source>
        <dbReference type="PROSITE" id="PS50883"/>
    </source>
</evidence>
<dbReference type="InterPro" id="IPR001633">
    <property type="entry name" value="EAL_dom"/>
</dbReference>
<gene>
    <name evidence="5" type="ORF">EDC36_10755</name>
    <name evidence="6" type="ORF">Tigna_00404</name>
</gene>
<dbReference type="CDD" id="cd01949">
    <property type="entry name" value="GGDEF"/>
    <property type="match status" value="1"/>
</dbReference>
<feature type="domain" description="GGDEF" evidence="4">
    <location>
        <begin position="311"/>
        <end position="449"/>
    </location>
</feature>
<feature type="domain" description="PAC" evidence="2">
    <location>
        <begin position="227"/>
        <end position="279"/>
    </location>
</feature>
<reference evidence="5 7" key="1">
    <citation type="submission" date="2019-03" db="EMBL/GenBank/DDBJ databases">
        <title>Genomic Encyclopedia of Type Strains, Phase IV (KMG-IV): sequencing the most valuable type-strain genomes for metagenomic binning, comparative biology and taxonomic classification.</title>
        <authorList>
            <person name="Goeker M."/>
        </authorList>
    </citation>
    <scope>NUCLEOTIDE SEQUENCE [LARGE SCALE GENOMIC DNA]</scope>
    <source>
        <strain evidence="5 7">DSM 12034</strain>
    </source>
</reference>
<dbReference type="PROSITE" id="PS50887">
    <property type="entry name" value="GGDEF"/>
    <property type="match status" value="1"/>
</dbReference>
<dbReference type="InterPro" id="IPR035919">
    <property type="entry name" value="EAL_sf"/>
</dbReference>
<organism evidence="5 7">
    <name type="scientific">Tepidimonas ignava</name>
    <dbReference type="NCBI Taxonomy" id="114249"/>
    <lineage>
        <taxon>Bacteria</taxon>
        <taxon>Pseudomonadati</taxon>
        <taxon>Pseudomonadota</taxon>
        <taxon>Betaproteobacteria</taxon>
        <taxon>Burkholderiales</taxon>
        <taxon>Tepidimonas</taxon>
    </lineage>
</organism>
<dbReference type="Pfam" id="PF12860">
    <property type="entry name" value="PAS_7"/>
    <property type="match status" value="1"/>
</dbReference>
<evidence type="ECO:0000313" key="7">
    <source>
        <dbReference type="Proteomes" id="UP000295536"/>
    </source>
</evidence>
<dbReference type="Proteomes" id="UP000295536">
    <property type="component" value="Unassembled WGS sequence"/>
</dbReference>
<evidence type="ECO:0000259" key="2">
    <source>
        <dbReference type="PROSITE" id="PS50113"/>
    </source>
</evidence>
<comment type="catalytic activity">
    <reaction evidence="1">
        <text>3',3'-c-di-GMP + H2O = 5'-phosphoguanylyl(3'-&gt;5')guanosine + H(+)</text>
        <dbReference type="Rhea" id="RHEA:24902"/>
        <dbReference type="ChEBI" id="CHEBI:15377"/>
        <dbReference type="ChEBI" id="CHEBI:15378"/>
        <dbReference type="ChEBI" id="CHEBI:58754"/>
        <dbReference type="ChEBI" id="CHEBI:58805"/>
        <dbReference type="EC" id="3.1.4.52"/>
    </reaction>
    <physiologicalReaction direction="left-to-right" evidence="1">
        <dbReference type="Rhea" id="RHEA:24903"/>
    </physiologicalReaction>
</comment>
<evidence type="ECO:0000256" key="1">
    <source>
        <dbReference type="ARBA" id="ARBA00051114"/>
    </source>
</evidence>
<dbReference type="EMBL" id="SMAH01000007">
    <property type="protein sequence ID" value="TCS97848.1"/>
    <property type="molecule type" value="Genomic_DNA"/>
</dbReference>
<dbReference type="InterPro" id="IPR035965">
    <property type="entry name" value="PAS-like_dom_sf"/>
</dbReference>
<dbReference type="InterPro" id="IPR029787">
    <property type="entry name" value="Nucleotide_cyclase"/>
</dbReference>
<dbReference type="Proteomes" id="UP000315577">
    <property type="component" value="Unassembled WGS sequence"/>
</dbReference>
<dbReference type="PANTHER" id="PTHR44757:SF2">
    <property type="entry name" value="BIOFILM ARCHITECTURE MAINTENANCE PROTEIN MBAA"/>
    <property type="match status" value="1"/>
</dbReference>
<dbReference type="SMART" id="SM00052">
    <property type="entry name" value="EAL"/>
    <property type="match status" value="1"/>
</dbReference>
<dbReference type="PROSITE" id="PS50883">
    <property type="entry name" value="EAL"/>
    <property type="match status" value="1"/>
</dbReference>
<dbReference type="InterPro" id="IPR001610">
    <property type="entry name" value="PAC"/>
</dbReference>
<dbReference type="SUPFAM" id="SSF55785">
    <property type="entry name" value="PYP-like sensor domain (PAS domain)"/>
    <property type="match status" value="2"/>
</dbReference>
<dbReference type="FunFam" id="3.20.20.450:FF:000001">
    <property type="entry name" value="Cyclic di-GMP phosphodiesterase yahA"/>
    <property type="match status" value="1"/>
</dbReference>
<dbReference type="PROSITE" id="PS50113">
    <property type="entry name" value="PAC"/>
    <property type="match status" value="1"/>
</dbReference>
<dbReference type="InterPro" id="IPR052155">
    <property type="entry name" value="Biofilm_reg_signaling"/>
</dbReference>
<dbReference type="EMBL" id="VJNC01000002">
    <property type="protein sequence ID" value="TSE23710.1"/>
    <property type="molecule type" value="Genomic_DNA"/>
</dbReference>
<dbReference type="NCBIfam" id="TIGR00229">
    <property type="entry name" value="sensory_box"/>
    <property type="match status" value="1"/>
</dbReference>
<dbReference type="InterPro" id="IPR000700">
    <property type="entry name" value="PAS-assoc_C"/>
</dbReference>
<dbReference type="AlphaFoldDB" id="A0A4R3LEM0"/>
<accession>A0A4R3LEM0</accession>
<dbReference type="SMART" id="SM00086">
    <property type="entry name" value="PAC"/>
    <property type="match status" value="1"/>
</dbReference>
<evidence type="ECO:0000313" key="6">
    <source>
        <dbReference type="EMBL" id="TSE23710.1"/>
    </source>
</evidence>
<comment type="caution">
    <text evidence="5">The sequence shown here is derived from an EMBL/GenBank/DDBJ whole genome shotgun (WGS) entry which is preliminary data.</text>
</comment>
<dbReference type="GO" id="GO:0071111">
    <property type="term" value="F:cyclic-guanylate-specific phosphodiesterase activity"/>
    <property type="evidence" value="ECO:0007669"/>
    <property type="project" value="UniProtKB-EC"/>
</dbReference>
<dbReference type="PANTHER" id="PTHR44757">
    <property type="entry name" value="DIGUANYLATE CYCLASE DGCP"/>
    <property type="match status" value="1"/>
</dbReference>
<dbReference type="SMART" id="SM00267">
    <property type="entry name" value="GGDEF"/>
    <property type="match status" value="1"/>
</dbReference>
<dbReference type="InterPro" id="IPR000160">
    <property type="entry name" value="GGDEF_dom"/>
</dbReference>
<evidence type="ECO:0000313" key="8">
    <source>
        <dbReference type="Proteomes" id="UP000315577"/>
    </source>
</evidence>
<evidence type="ECO:0000313" key="5">
    <source>
        <dbReference type="EMBL" id="TCS97848.1"/>
    </source>
</evidence>
<dbReference type="InterPro" id="IPR000014">
    <property type="entry name" value="PAS"/>
</dbReference>
<dbReference type="Gene3D" id="3.20.20.450">
    <property type="entry name" value="EAL domain"/>
    <property type="match status" value="1"/>
</dbReference>
<dbReference type="RefSeq" id="WP_132962487.1">
    <property type="nucleotide sequence ID" value="NZ_SMAH01000007.1"/>
</dbReference>
<dbReference type="Pfam" id="PF00990">
    <property type="entry name" value="GGDEF"/>
    <property type="match status" value="1"/>
</dbReference>
<sequence length="727" mass="80273">MTDFTVTLPGVASAAADEAVRSGRLSVAQLLDALQHAFVVLDAQGRVVGYNTCALQMLELPAELMQRAPLIDDVVRWQAARGDLKGDPERLIERVWHHLRATRASGQPHVYSYTTASGRTLQGATVAVPGGGWARVYTDISRHAQALAQLRDSEERFRSLTELSADWYWEWDAQGRYTRLEGRVVREQGIAPTFMGRTPWEVPAANRPKPEDWKPLRDAVAQGRPFKRFEIQRTLPDGRTYWFAISGEPVRDAAGRCVGWRGIGRDVTARKSAEATIQRLAYYDDLTGLLNRRAFQDRLRQAQASSVRSGQWAALLFIDLDDFKDVNDAYGHAAGDALLRACAERLRAAVRAEDTVGRLGGDEFVVLLEDLHAQPDQAAWRAQHVAEKIRQVVQQPVVVDAHDLTVTPSIGITLFAGQDESAADILGRADLAMYHSKAAGRNAVQFFDPSMQATVVQRATLQRELRHGLRDGELCLYGQPIVDVRAQVCAQEVLLRWHHPTRGLVPPGEFIPVAEQSGLIIPLGQWVLQRACGLLAAWAHDPQRAGWTLAVNLSARQLRQPDFVDTVRRALHEAGADARRLKLELTESQLLHDVEDTIAKMEALAALGIQFALDDFGTGYSSLAYLKRLPLTQLKIDRSFVRDLLTDPNDAAIARTILQLAQSLEMDVVAEGVETAEQFEVLRAMGCRLFQGYHFGRPVPLEPAQPLGPTPTGFGVTIIGAASPSPA</sequence>
<dbReference type="SUPFAM" id="SSF55073">
    <property type="entry name" value="Nucleotide cyclase"/>
    <property type="match status" value="1"/>
</dbReference>
<dbReference type="FunFam" id="3.30.70.270:FF:000001">
    <property type="entry name" value="Diguanylate cyclase domain protein"/>
    <property type="match status" value="1"/>
</dbReference>
<proteinExistence type="predicted"/>
<dbReference type="Pfam" id="PF00563">
    <property type="entry name" value="EAL"/>
    <property type="match status" value="1"/>
</dbReference>
<dbReference type="NCBIfam" id="TIGR00254">
    <property type="entry name" value="GGDEF"/>
    <property type="match status" value="1"/>
</dbReference>
<dbReference type="OrthoDB" id="9813903at2"/>